<dbReference type="Pfam" id="PF03647">
    <property type="entry name" value="Tmemb_14"/>
    <property type="match status" value="1"/>
</dbReference>
<evidence type="ECO:0000256" key="2">
    <source>
        <dbReference type="ARBA" id="ARBA00007590"/>
    </source>
</evidence>
<evidence type="ECO:0000256" key="4">
    <source>
        <dbReference type="ARBA" id="ARBA00022989"/>
    </source>
</evidence>
<dbReference type="GO" id="GO:0070453">
    <property type="term" value="P:regulation of heme biosynthetic process"/>
    <property type="evidence" value="ECO:0007669"/>
    <property type="project" value="TreeGrafter"/>
</dbReference>
<reference evidence="7 8" key="1">
    <citation type="submission" date="2016-07" db="EMBL/GenBank/DDBJ databases">
        <title>Pervasive Adenine N6-methylation of Active Genes in Fungi.</title>
        <authorList>
            <consortium name="DOE Joint Genome Institute"/>
            <person name="Mondo S.J."/>
            <person name="Dannebaum R.O."/>
            <person name="Kuo R.C."/>
            <person name="Labutti K."/>
            <person name="Haridas S."/>
            <person name="Kuo A."/>
            <person name="Salamov A."/>
            <person name="Ahrendt S.R."/>
            <person name="Lipzen A."/>
            <person name="Sullivan W."/>
            <person name="Andreopoulos W.B."/>
            <person name="Clum A."/>
            <person name="Lindquist E."/>
            <person name="Daum C."/>
            <person name="Ramamoorthy G.K."/>
            <person name="Gryganskyi A."/>
            <person name="Culley D."/>
            <person name="Magnuson J.K."/>
            <person name="James T.Y."/>
            <person name="O'Malley M.A."/>
            <person name="Stajich J.E."/>
            <person name="Spatafora J.W."/>
            <person name="Visel A."/>
            <person name="Grigoriev I.V."/>
        </authorList>
    </citation>
    <scope>NUCLEOTIDE SEQUENCE [LARGE SCALE GENOMIC DNA]</scope>
    <source>
        <strain evidence="7 8">NRRL 3301</strain>
    </source>
</reference>
<evidence type="ECO:0000313" key="7">
    <source>
        <dbReference type="EMBL" id="ORX55096.1"/>
    </source>
</evidence>
<dbReference type="STRING" id="101127.A0A1X2GJB5"/>
<feature type="transmembrane region" description="Helical" evidence="6">
    <location>
        <begin position="29"/>
        <end position="48"/>
    </location>
</feature>
<evidence type="ECO:0000256" key="3">
    <source>
        <dbReference type="ARBA" id="ARBA00022692"/>
    </source>
</evidence>
<comment type="similarity">
    <text evidence="2">Belongs to the TMEM14 family.</text>
</comment>
<organism evidence="7 8">
    <name type="scientific">Hesseltinella vesiculosa</name>
    <dbReference type="NCBI Taxonomy" id="101127"/>
    <lineage>
        <taxon>Eukaryota</taxon>
        <taxon>Fungi</taxon>
        <taxon>Fungi incertae sedis</taxon>
        <taxon>Mucoromycota</taxon>
        <taxon>Mucoromycotina</taxon>
        <taxon>Mucoromycetes</taxon>
        <taxon>Mucorales</taxon>
        <taxon>Cunninghamellaceae</taxon>
        <taxon>Hesseltinella</taxon>
    </lineage>
</organism>
<feature type="transmembrane region" description="Helical" evidence="6">
    <location>
        <begin position="54"/>
        <end position="72"/>
    </location>
</feature>
<dbReference type="OrthoDB" id="5620at2759"/>
<keyword evidence="3 6" id="KW-0812">Transmembrane</keyword>
<feature type="transmembrane region" description="Helical" evidence="6">
    <location>
        <begin position="6"/>
        <end position="22"/>
    </location>
</feature>
<name>A0A1X2GJB5_9FUNG</name>
<dbReference type="PANTHER" id="PTHR12668:SF43">
    <property type="entry name" value="TRANSMEMBRANE PROTEIN 14 HOMOLOG"/>
    <property type="match status" value="1"/>
</dbReference>
<keyword evidence="5 6" id="KW-0472">Membrane</keyword>
<dbReference type="GO" id="GO:0031966">
    <property type="term" value="C:mitochondrial membrane"/>
    <property type="evidence" value="ECO:0007669"/>
    <property type="project" value="TreeGrafter"/>
</dbReference>
<dbReference type="InterPro" id="IPR044890">
    <property type="entry name" value="TMEM14_sf"/>
</dbReference>
<dbReference type="PANTHER" id="PTHR12668">
    <property type="entry name" value="TRANSMEMBRANE PROTEIN 14, 15"/>
    <property type="match status" value="1"/>
</dbReference>
<proteinExistence type="inferred from homology"/>
<evidence type="ECO:0000256" key="6">
    <source>
        <dbReference type="SAM" id="Phobius"/>
    </source>
</evidence>
<protein>
    <submittedName>
        <fullName evidence="7">Transmembrane protein 14C-like protein</fullName>
    </submittedName>
</protein>
<keyword evidence="8" id="KW-1185">Reference proteome</keyword>
<keyword evidence="4 6" id="KW-1133">Transmembrane helix</keyword>
<comment type="subcellular location">
    <subcellularLocation>
        <location evidence="1">Membrane</location>
    </subcellularLocation>
</comment>
<dbReference type="EMBL" id="MCGT01000012">
    <property type="protein sequence ID" value="ORX55096.1"/>
    <property type="molecule type" value="Genomic_DNA"/>
</dbReference>
<dbReference type="AlphaFoldDB" id="A0A1X2GJB5"/>
<dbReference type="InterPro" id="IPR005349">
    <property type="entry name" value="TMEM14"/>
</dbReference>
<sequence>MTDYLGYVYSLIIFAGGIVGYAKAGSVASLVASTTFGSLSGYGAFLVSRDPRNVGFSIGVSLILLMVMGIRFSKSGKFMPAGLVSLLR</sequence>
<comment type="caution">
    <text evidence="7">The sequence shown here is derived from an EMBL/GenBank/DDBJ whole genome shotgun (WGS) entry which is preliminary data.</text>
</comment>
<accession>A0A1X2GJB5</accession>
<evidence type="ECO:0000256" key="1">
    <source>
        <dbReference type="ARBA" id="ARBA00004370"/>
    </source>
</evidence>
<gene>
    <name evidence="7" type="ORF">DM01DRAFT_1321445</name>
</gene>
<evidence type="ECO:0000313" key="8">
    <source>
        <dbReference type="Proteomes" id="UP000242146"/>
    </source>
</evidence>
<dbReference type="Proteomes" id="UP000242146">
    <property type="component" value="Unassembled WGS sequence"/>
</dbReference>
<dbReference type="Gene3D" id="1.10.10.1740">
    <property type="entry name" value="Transmembrane protein 14-like"/>
    <property type="match status" value="1"/>
</dbReference>
<evidence type="ECO:0000256" key="5">
    <source>
        <dbReference type="ARBA" id="ARBA00023136"/>
    </source>
</evidence>